<proteinExistence type="predicted"/>
<dbReference type="OrthoDB" id="250548at2759"/>
<evidence type="ECO:0000313" key="2">
    <source>
        <dbReference type="EMBL" id="ROT80671.1"/>
    </source>
</evidence>
<dbReference type="GO" id="GO:0003964">
    <property type="term" value="F:RNA-directed DNA polymerase activity"/>
    <property type="evidence" value="ECO:0007669"/>
    <property type="project" value="UniProtKB-KW"/>
</dbReference>
<gene>
    <name evidence="2" type="ORF">C7M84_000591</name>
</gene>
<feature type="compositionally biased region" description="Basic and acidic residues" evidence="1">
    <location>
        <begin position="36"/>
        <end position="47"/>
    </location>
</feature>
<evidence type="ECO:0000313" key="3">
    <source>
        <dbReference type="Proteomes" id="UP000283509"/>
    </source>
</evidence>
<dbReference type="PANTHER" id="PTHR33395">
    <property type="entry name" value="TRANSCRIPTASE, PUTATIVE-RELATED-RELATED"/>
    <property type="match status" value="1"/>
</dbReference>
<keyword evidence="2" id="KW-0548">Nucleotidyltransferase</keyword>
<evidence type="ECO:0000256" key="1">
    <source>
        <dbReference type="SAM" id="MobiDB-lite"/>
    </source>
</evidence>
<dbReference type="Proteomes" id="UP000283509">
    <property type="component" value="Unassembled WGS sequence"/>
</dbReference>
<protein>
    <submittedName>
        <fullName evidence="2">Putative RNA-directed DNA polymerase from mobile element jockey-like</fullName>
    </submittedName>
</protein>
<keyword evidence="2" id="KW-0808">Transferase</keyword>
<accession>A0A3R7PY24</accession>
<keyword evidence="3" id="KW-1185">Reference proteome</keyword>
<sequence>MAELEREIEGLSERKRRAYHRYMDKLNGKKKKKKQQVQEKNDGKDENPAAMNSKNDNRPYPPILPLDIMTNGILKLMTTLDTNKATGPDQIPALILKSCAPVLAPILQSIFSQSLASFTLPNDWLYANIDPPLQDSRQN</sequence>
<dbReference type="EMBL" id="QCYY01001093">
    <property type="protein sequence ID" value="ROT80671.1"/>
    <property type="molecule type" value="Genomic_DNA"/>
</dbReference>
<dbReference type="PANTHER" id="PTHR33395:SF22">
    <property type="entry name" value="REVERSE TRANSCRIPTASE DOMAIN-CONTAINING PROTEIN"/>
    <property type="match status" value="1"/>
</dbReference>
<reference evidence="2 3" key="2">
    <citation type="submission" date="2019-01" db="EMBL/GenBank/DDBJ databases">
        <title>The decoding of complex shrimp genome reveals the adaptation for benthos swimmer, frequently molting mechanism and breeding impact on genome.</title>
        <authorList>
            <person name="Sun Y."/>
            <person name="Gao Y."/>
            <person name="Yu Y."/>
        </authorList>
    </citation>
    <scope>NUCLEOTIDE SEQUENCE [LARGE SCALE GENOMIC DNA]</scope>
    <source>
        <tissue evidence="2">Muscle</tissue>
    </source>
</reference>
<reference evidence="2 3" key="1">
    <citation type="submission" date="2018-04" db="EMBL/GenBank/DDBJ databases">
        <authorList>
            <person name="Zhang X."/>
            <person name="Yuan J."/>
            <person name="Li F."/>
            <person name="Xiang J."/>
        </authorList>
    </citation>
    <scope>NUCLEOTIDE SEQUENCE [LARGE SCALE GENOMIC DNA]</scope>
    <source>
        <tissue evidence="2">Muscle</tissue>
    </source>
</reference>
<organism evidence="2 3">
    <name type="scientific">Penaeus vannamei</name>
    <name type="common">Whiteleg shrimp</name>
    <name type="synonym">Litopenaeus vannamei</name>
    <dbReference type="NCBI Taxonomy" id="6689"/>
    <lineage>
        <taxon>Eukaryota</taxon>
        <taxon>Metazoa</taxon>
        <taxon>Ecdysozoa</taxon>
        <taxon>Arthropoda</taxon>
        <taxon>Crustacea</taxon>
        <taxon>Multicrustacea</taxon>
        <taxon>Malacostraca</taxon>
        <taxon>Eumalacostraca</taxon>
        <taxon>Eucarida</taxon>
        <taxon>Decapoda</taxon>
        <taxon>Dendrobranchiata</taxon>
        <taxon>Penaeoidea</taxon>
        <taxon>Penaeidae</taxon>
        <taxon>Penaeus</taxon>
    </lineage>
</organism>
<keyword evidence="2" id="KW-0695">RNA-directed DNA polymerase</keyword>
<dbReference type="AlphaFoldDB" id="A0A3R7PY24"/>
<name>A0A3R7PY24_PENVA</name>
<feature type="region of interest" description="Disordered" evidence="1">
    <location>
        <begin position="22"/>
        <end position="62"/>
    </location>
</feature>
<comment type="caution">
    <text evidence="2">The sequence shown here is derived from an EMBL/GenBank/DDBJ whole genome shotgun (WGS) entry which is preliminary data.</text>
</comment>